<reference evidence="1" key="1">
    <citation type="submission" date="2020-06" db="EMBL/GenBank/DDBJ databases">
        <title>WGS assembly of Ceratodon purpureus strain R40.</title>
        <authorList>
            <person name="Carey S.B."/>
            <person name="Jenkins J."/>
            <person name="Shu S."/>
            <person name="Lovell J.T."/>
            <person name="Sreedasyam A."/>
            <person name="Maumus F."/>
            <person name="Tiley G.P."/>
            <person name="Fernandez-Pozo N."/>
            <person name="Barry K."/>
            <person name="Chen C."/>
            <person name="Wang M."/>
            <person name="Lipzen A."/>
            <person name="Daum C."/>
            <person name="Saski C.A."/>
            <person name="Payton A.C."/>
            <person name="Mcbreen J.C."/>
            <person name="Conrad R.E."/>
            <person name="Kollar L.M."/>
            <person name="Olsson S."/>
            <person name="Huttunen S."/>
            <person name="Landis J.B."/>
            <person name="Wickett N.J."/>
            <person name="Johnson M.G."/>
            <person name="Rensing S.A."/>
            <person name="Grimwood J."/>
            <person name="Schmutz J."/>
            <person name="Mcdaniel S.F."/>
        </authorList>
    </citation>
    <scope>NUCLEOTIDE SEQUENCE</scope>
    <source>
        <strain evidence="1">R40</strain>
    </source>
</reference>
<dbReference type="Proteomes" id="UP000822688">
    <property type="component" value="Chromosome 12"/>
</dbReference>
<organism evidence="1 2">
    <name type="scientific">Ceratodon purpureus</name>
    <name type="common">Fire moss</name>
    <name type="synonym">Dicranum purpureum</name>
    <dbReference type="NCBI Taxonomy" id="3225"/>
    <lineage>
        <taxon>Eukaryota</taxon>
        <taxon>Viridiplantae</taxon>
        <taxon>Streptophyta</taxon>
        <taxon>Embryophyta</taxon>
        <taxon>Bryophyta</taxon>
        <taxon>Bryophytina</taxon>
        <taxon>Bryopsida</taxon>
        <taxon>Dicranidae</taxon>
        <taxon>Pseudoditrichales</taxon>
        <taxon>Ditrichaceae</taxon>
        <taxon>Ceratodon</taxon>
    </lineage>
</organism>
<name>A0A8T0GA16_CERPU</name>
<evidence type="ECO:0000313" key="1">
    <source>
        <dbReference type="EMBL" id="KAG0555317.1"/>
    </source>
</evidence>
<sequence>MPKNECISESLARAIMSEVCHGHPMNWAQYASERWRVKRNRIKKESMIKYGGKESKNSYYQLVKAKVEGELAKSELQHSEIDAEYSDRHVFISMLMSSPKNPASGAEEERIKIWISRLQGQLQVSEGNLKNIVESAQDVEENIKEEDKIVNLKYRIKGNEIAFIGTKGEIFVALICFVCITSTASNCICNFNKTYECRL</sequence>
<gene>
    <name evidence="1" type="ORF">KC19_12G160300</name>
</gene>
<dbReference type="AlphaFoldDB" id="A0A8T0GA16"/>
<accession>A0A8T0GA16</accession>
<protein>
    <submittedName>
        <fullName evidence="1">Uncharacterized protein</fullName>
    </submittedName>
</protein>
<dbReference type="EMBL" id="CM026433">
    <property type="protein sequence ID" value="KAG0555317.1"/>
    <property type="molecule type" value="Genomic_DNA"/>
</dbReference>
<proteinExistence type="predicted"/>
<evidence type="ECO:0000313" key="2">
    <source>
        <dbReference type="Proteomes" id="UP000822688"/>
    </source>
</evidence>
<comment type="caution">
    <text evidence="1">The sequence shown here is derived from an EMBL/GenBank/DDBJ whole genome shotgun (WGS) entry which is preliminary data.</text>
</comment>
<keyword evidence="2" id="KW-1185">Reference proteome</keyword>